<dbReference type="GO" id="GO:0006412">
    <property type="term" value="P:translation"/>
    <property type="evidence" value="ECO:0007669"/>
    <property type="project" value="InterPro"/>
</dbReference>
<name>A0A3A2ZZ06_9EURO</name>
<dbReference type="STRING" id="2070753.A0A3A2ZZ06"/>
<dbReference type="Proteomes" id="UP000266188">
    <property type="component" value="Unassembled WGS sequence"/>
</dbReference>
<evidence type="ECO:0000256" key="1">
    <source>
        <dbReference type="ARBA" id="ARBA00004173"/>
    </source>
</evidence>
<evidence type="ECO:0000256" key="6">
    <source>
        <dbReference type="ARBA" id="ARBA00035267"/>
    </source>
</evidence>
<dbReference type="Pfam" id="PF01016">
    <property type="entry name" value="Ribosomal_L27"/>
    <property type="match status" value="1"/>
</dbReference>
<evidence type="ECO:0000256" key="3">
    <source>
        <dbReference type="ARBA" id="ARBA00022980"/>
    </source>
</evidence>
<comment type="caution">
    <text evidence="8">The sequence shown here is derived from an EMBL/GenBank/DDBJ whole genome shotgun (WGS) entry which is preliminary data.</text>
</comment>
<feature type="compositionally biased region" description="Basic residues" evidence="7">
    <location>
        <begin position="228"/>
        <end position="243"/>
    </location>
</feature>
<feature type="region of interest" description="Disordered" evidence="7">
    <location>
        <begin position="62"/>
        <end position="85"/>
    </location>
</feature>
<keyword evidence="4" id="KW-0496">Mitochondrion</keyword>
<dbReference type="OrthoDB" id="1867012at2759"/>
<dbReference type="GO" id="GO:0003735">
    <property type="term" value="F:structural constituent of ribosome"/>
    <property type="evidence" value="ECO:0007669"/>
    <property type="project" value="InterPro"/>
</dbReference>
<comment type="subcellular location">
    <subcellularLocation>
        <location evidence="1">Mitochondrion</location>
    </subcellularLocation>
</comment>
<comment type="similarity">
    <text evidence="2">Belongs to the bacterial ribosomal protein bL27 family.</text>
</comment>
<dbReference type="Gene3D" id="2.40.50.100">
    <property type="match status" value="1"/>
</dbReference>
<gene>
    <name evidence="8" type="ORF">PHISCL_05383</name>
</gene>
<reference evidence="9" key="1">
    <citation type="submission" date="2017-02" db="EMBL/GenBank/DDBJ databases">
        <authorList>
            <person name="Tafer H."/>
            <person name="Lopandic K."/>
        </authorList>
    </citation>
    <scope>NUCLEOTIDE SEQUENCE [LARGE SCALE GENOMIC DNA]</scope>
    <source>
        <strain evidence="9">CBS 366.77</strain>
    </source>
</reference>
<evidence type="ECO:0000256" key="5">
    <source>
        <dbReference type="ARBA" id="ARBA00023274"/>
    </source>
</evidence>
<evidence type="ECO:0000256" key="2">
    <source>
        <dbReference type="ARBA" id="ARBA00010797"/>
    </source>
</evidence>
<dbReference type="PROSITE" id="PS00831">
    <property type="entry name" value="RIBOSOMAL_L27"/>
    <property type="match status" value="1"/>
</dbReference>
<keyword evidence="9" id="KW-1185">Reference proteome</keyword>
<feature type="compositionally biased region" description="Basic residues" evidence="7">
    <location>
        <begin position="257"/>
        <end position="270"/>
    </location>
</feature>
<evidence type="ECO:0000313" key="8">
    <source>
        <dbReference type="EMBL" id="RJE22291.1"/>
    </source>
</evidence>
<dbReference type="InterPro" id="IPR001684">
    <property type="entry name" value="Ribosomal_bL27"/>
</dbReference>
<dbReference type="PANTHER" id="PTHR15893">
    <property type="entry name" value="RIBOSOMAL PROTEIN L27"/>
    <property type="match status" value="1"/>
</dbReference>
<dbReference type="PANTHER" id="PTHR15893:SF0">
    <property type="entry name" value="LARGE RIBOSOMAL SUBUNIT PROTEIN BL27M"/>
    <property type="match status" value="1"/>
</dbReference>
<dbReference type="PRINTS" id="PR00063">
    <property type="entry name" value="RIBOSOMALL27"/>
</dbReference>
<sequence>MVQPRLLAPLRVLERAFAPTLRTTPQLYQPQSLLQRTFSATPPISKPIPSLRLLPLSHVRHASHASQGQANRHARRPAGKRLGAKRTGGEYVVRGCIIFRQRGTKWFPGENCDMGRDHTIYATEAGYVRYYLDPQKHPDRKFIGIVFDKDGKLPRPRNAPTARKLNKVLAPRREDKFAPASDLITAAQPAATGDAASGPQLRPGYMYREANWQIGRAAEKAGVTTKPFNRKNRWVAWRKRQAKRERGAQMRSLRGKDKSKKKAKKGKGGR</sequence>
<keyword evidence="3 8" id="KW-0689">Ribosomal protein</keyword>
<organism evidence="8 9">
    <name type="scientific">Aspergillus sclerotialis</name>
    <dbReference type="NCBI Taxonomy" id="2070753"/>
    <lineage>
        <taxon>Eukaryota</taxon>
        <taxon>Fungi</taxon>
        <taxon>Dikarya</taxon>
        <taxon>Ascomycota</taxon>
        <taxon>Pezizomycotina</taxon>
        <taxon>Eurotiomycetes</taxon>
        <taxon>Eurotiomycetidae</taxon>
        <taxon>Eurotiales</taxon>
        <taxon>Aspergillaceae</taxon>
        <taxon>Aspergillus</taxon>
        <taxon>Aspergillus subgen. Polypaecilum</taxon>
    </lineage>
</organism>
<dbReference type="FunFam" id="2.40.50.100:FF:000042">
    <property type="entry name" value="50S ribosomal protein L27"/>
    <property type="match status" value="1"/>
</dbReference>
<protein>
    <recommendedName>
        <fullName evidence="6">Large ribosomal subunit protein bL27m</fullName>
    </recommendedName>
</protein>
<dbReference type="GO" id="GO:0005762">
    <property type="term" value="C:mitochondrial large ribosomal subunit"/>
    <property type="evidence" value="ECO:0007669"/>
    <property type="project" value="TreeGrafter"/>
</dbReference>
<accession>A0A3A2ZZ06</accession>
<proteinExistence type="inferred from homology"/>
<keyword evidence="5" id="KW-0687">Ribonucleoprotein</keyword>
<dbReference type="InterPro" id="IPR018261">
    <property type="entry name" value="Ribosomal_bL27_CS"/>
</dbReference>
<evidence type="ECO:0000256" key="7">
    <source>
        <dbReference type="SAM" id="MobiDB-lite"/>
    </source>
</evidence>
<dbReference type="SUPFAM" id="SSF110324">
    <property type="entry name" value="Ribosomal L27 protein-like"/>
    <property type="match status" value="1"/>
</dbReference>
<feature type="compositionally biased region" description="Basic residues" evidence="7">
    <location>
        <begin position="72"/>
        <end position="84"/>
    </location>
</feature>
<dbReference type="AlphaFoldDB" id="A0A3A2ZZ06"/>
<evidence type="ECO:0000256" key="4">
    <source>
        <dbReference type="ARBA" id="ARBA00023128"/>
    </source>
</evidence>
<dbReference type="EMBL" id="MVGC01000176">
    <property type="protein sequence ID" value="RJE22291.1"/>
    <property type="molecule type" value="Genomic_DNA"/>
</dbReference>
<evidence type="ECO:0000313" key="9">
    <source>
        <dbReference type="Proteomes" id="UP000266188"/>
    </source>
</evidence>
<feature type="region of interest" description="Disordered" evidence="7">
    <location>
        <begin position="223"/>
        <end position="270"/>
    </location>
</feature>